<feature type="domain" description="Helicase ATP-binding" evidence="10">
    <location>
        <begin position="1398"/>
        <end position="1574"/>
    </location>
</feature>
<feature type="domain" description="Helicase C-terminal" evidence="11">
    <location>
        <begin position="1707"/>
        <end position="1863"/>
    </location>
</feature>
<sequence length="3266" mass="351202">MSGNNPSGSGGSSANMRDAMHYGEMMEADNAGGVKGTAAPSSYMNQVNSGKNLPCAAAPPPSSYINNASSVSMGKGSHFNPMPGGGDATISITSSLLSSNEQNLQMRQQMGMNKNCGAASASAGAPNSGGSASGAGAGLHDAYQKPMLSSYNMNNMQVQSSMGGHHMVGATQAGGSGANQIGSRYNNMNYPMQDMNPSVHMNSGKGPHTNSEMKANNKDPNFMGSNNMKPNTFVNNMYYQRNDMMLRNSSNSYNMHGNFYGYMNNGFYGGPAAPSNCFKPNANMMSAGNGASNSSGSSSGAAGSGTGANYAGGLNAASHGEGGALSGKLGGKGPSGVVDKSASLKSIQGSNASSGGSAGGAGGVGGAGGASGASGVSGGVNASQLNVGSRAPNGGGASAVGGSNSSSGGNNPGAKGMNKGGAGGGGAGPTGVDSAGMPNSVMMNMVNNKVMNSMMMGGGAAGSGGAKNAIGAGGLPGMNMSGMSMSGMNMGGMSMGGMSMSGMNMGSMNMPGMHSKGMNGMPAHRPNSAMEKGNSLGDVNNMRYHHSMGGAGGGGGGANVYNKMGFNNLSDYPYDNYAVSHMSAKGECGPMGKEGKGALGGKNANKQGKGGKNIKDELLEKDGSTMGMMNSGSLLSDGKGKATGGGISTRKGKSSAGAAGGVATASMEQFNGSGMMSSDQQSAGVYKKYSKSGDNQGEAKDKKMVSGSNSGSVVGGGETPMSGGGASHPYSMFPNYNIKYPMNVEMFGGMGTTPYGMQSKAGGAYPNMNMMNGVSGTSGVNEMAGSAGSGSAATGSTYGGLNKLGNMSSYNMMGAYGDNRYSNLKSMDAMKPFNEGMVMGAGGAAHHGGSSLGGMMGMAGMGGVANYNVGNVGSLNSMNSMNSLNSMNSYVHSRNYPSDMNMRMLSGRGVMGANNPANMCNSQSGMMMMGAGGVGAPGAAGAAGAVGAAGVGMRANASGDPRFKNEEADEEEYEEGYEDEDVHGGGSALYGGSSKYVRKNAHAKQTNKTRKSEAQKKDKKKKKKKKHANNNSLDTDEDEDDNDLYVNTYVKKSHTKSGSKKTQLYDPLEDLYNNERAKRNEKNDIFVSPHIGAVEGRTNLRERRKVNNYAQMDSYFETDEEDKKVDEEKMLLRQEKQIMGGIDRVLHHRRILDYENVNNIGNNPFLYINKGGASPGEGALPADGAAGEGAQPGEGTAGANAQEDPTMDDFYEEEDIEDVSQVEFLIKWIGKSHIHNFFCTYDYLKHFNGLKKVDNYIKKIKQSFQKRKYMTADEIEQEKIYSEIKKQIEMDAIHAERIVTHRVCEVTGEQLFLVKWMSCAYDQCTEETKQTLVDHGFTKLIEEYFDRESKICGVKAISSAWNRGPLTATKFDPYNETPFYLNGKKLRAYQLTGLNWMVSRMKRSLSVLLADEMGLGKTVQTIAVVGHMLYKEKLIGPYLVIVPQSTVDNWLNEFKSWLPQANVVCYHGNAVSRELIRTHELKKVYVQNKGYRYKFDVCITTPSILNSLSDVELLKKMPWQLMVVDEAHQLKNRQSKRFIELKQFMAESKLLLSGTPLHNNLEELWTLLHFLNPQQYTHYENFQKKYNEIENTSLIGEAKQKQLMQLQHELHEVILRRVKKDVEKSLPNKVERILRVELSPIQIEFYKNILTKNYEQLAKASGGAKNSLQNICMELKKVCNHPFLCCEPVDKDEYKERLVYSSGKICLLEKLLIRLKERGNRVLIFSQMVKMLNILSEYLTLRGFKHQRLDGTMSKEMRKKAMNHFNSKNSDDFVFLLSTKAGGLGINLTSADTVIIYDSDWNPQNDLQAGARAHRIGQTKTVQIYRLVTKDSIEQTILERAKVKMVLDTLVVQGLNKKQNDNVNYIGGEGGNTSNGFTREELSKILKFGAQKLWEKNSSKYSPQKMDEEKAVIKGVDVDLDKILEEAEAHENANNANKDLNSELNSLHGTNNLFPGGNSLFGSGAAGAAPSAGAGGGGIADDLLSSYNNITEFKYEPPANLKSNIYNDSTKADELEEEEQNDKDFWDRTIPLEERLKLKRMKEEELLVHGPRKTRTRENHSRHNLYVDSGTNTQMMNDDDDDSEEYTIKYHEKNKHLKKKRKRRTSTHITEKDKFRLYRSLLKFGNPFLRLDDIRVDSKLTKVDRNVILTELNIIVDTCKEIVEKVAKESSLKVNEEGGVITTDAVEGAAIDVAAGVEDEEEEEEERAVKRVKDEADIKLLKEEENNNTATTTDSNHLTVASCEDAGGKKLEEGSPLGRKGSMSVKVGSPEGVGEGEAAQGVAEEGKANSVAAPKECASDEGGAAGGGATAGEAPSGGGLFSKLLNMVKGQGGEEKEVKEVKEAKEAKEADNENNSNEDSDGNNKAKGVERGRKIDAYTFYIGTNRANALDLCQRLQLFKSLHEFVKEQNGGNEYSFRLPLRGSSGSASTNVSCGAVEGAQQLQGKNELAREVKEEVKEEVKGEVNEEVKEEIKEEIKADVKGEVKDELNSEEVKGEPVGGAAPEAPEAPAETKGEASDYLKLKLPDYIFNHLRDLATKDVKAWSKEDDENLIKGVYVYGFGAINEICADVHLNLGHIKNVKCDKVKVRCVRILKMIDEFNSNVKDETTSRKRRRARNKSRGSDGAKVEGKGEGKGAGAGGGTSSYRKMKQEDEEMGAADGVTGSTGGTNSLAKGSSGSNHRQSYYSRRSSERVKAIYMHDEREDGVVTKKRAVCPPGGSQKRGEKAEKGEKGEKAEKGEKTEKAEKAEKAEGGESALHGERRKGGTRSGAAAKGERSANHSHNGGVGSMGTMGSIRSLGSIGSFGSLGSNAINNRKSSHHAGGGESSECASSNENKSFVSKEDGEKPVKGMGAAGAPEGSAPRRRSHRSSNSSGKRYSGAAQEGGKVTRRKSSRVRRGKNEASAHPTGKGSAEVAANEGEYFDSYADMSVNLEGGAAAVGPLEGEDKQGEDQMDDQVDCPMDCQVDCQMDDQMDCQGEGQPDGEEERKREKKYLKKKKKKKKLSDDEVLLKIQSCNLKEMNQHSMNKLAKKYVKKYKKLLKVVKKITQLGEQAGGGEPADQGASSSAATAATPDKWKSPEIKKKISEFVLFMGNHISKLADVCPDKECGEILSSSGWEYVSKFLGETSESLKGKYSQGQRELLAKEPSHLEESKESEDGGNCQGSVTEDDLAAFFFSKRISSMCRLQGVEEAEEEDEDDEDDDEQSHDHPKRGKSMTSINYEVEGTTSTFTPNGKTRRNNNSTGDEDDKCANDSNGDYGGGQSGS</sequence>
<dbReference type="CDD" id="cd18793">
    <property type="entry name" value="SF2_C_SNF"/>
    <property type="match status" value="1"/>
</dbReference>
<feature type="compositionally biased region" description="Basic and acidic residues" evidence="8">
    <location>
        <begin position="2840"/>
        <end position="2849"/>
    </location>
</feature>
<feature type="coiled-coil region" evidence="7">
    <location>
        <begin position="1923"/>
        <end position="1950"/>
    </location>
</feature>
<keyword evidence="2" id="KW-0677">Repeat</keyword>
<dbReference type="OrthoDB" id="5857104at2759"/>
<dbReference type="PANTHER" id="PTHR45623">
    <property type="entry name" value="CHROMODOMAIN-HELICASE-DNA-BINDING PROTEIN 3-RELATED-RELATED"/>
    <property type="match status" value="1"/>
</dbReference>
<evidence type="ECO:0000313" key="12">
    <source>
        <dbReference type="EMBL" id="KNA00735.1"/>
    </source>
</evidence>
<reference evidence="12 13" key="1">
    <citation type="submission" date="2011-09" db="EMBL/GenBank/DDBJ databases">
        <title>The Genome Sequence of Plasmodium vivax North Korean.</title>
        <authorList>
            <consortium name="The Broad Institute Genome Sequencing Platform"/>
            <consortium name="The Broad Institute Genome Sequencing Center for Infectious Disease"/>
            <person name="Neafsey D."/>
            <person name="Carlton J."/>
            <person name="Barnwell J."/>
            <person name="Collins W."/>
            <person name="Escalante A."/>
            <person name="Mullikin J."/>
            <person name="Saul A."/>
            <person name="Guigo R."/>
            <person name="Camara F."/>
            <person name="Young S.K."/>
            <person name="Zeng Q."/>
            <person name="Gargeya S."/>
            <person name="Fitzgerald M."/>
            <person name="Haas B."/>
            <person name="Abouelleil A."/>
            <person name="Alvarado L."/>
            <person name="Arachchi H.M."/>
            <person name="Berlin A."/>
            <person name="Brown A."/>
            <person name="Chapman S.B."/>
            <person name="Chen Z."/>
            <person name="Dunbar C."/>
            <person name="Freedman E."/>
            <person name="Gearin G."/>
            <person name="Gellesch M."/>
            <person name="Goldberg J."/>
            <person name="Griggs A."/>
            <person name="Gujja S."/>
            <person name="Heiman D."/>
            <person name="Howarth C."/>
            <person name="Larson L."/>
            <person name="Lui A."/>
            <person name="MacDonald P.J.P."/>
            <person name="Montmayeur A."/>
            <person name="Murphy C."/>
            <person name="Neiman D."/>
            <person name="Pearson M."/>
            <person name="Priest M."/>
            <person name="Roberts A."/>
            <person name="Saif S."/>
            <person name="Shea T."/>
            <person name="Shenoy N."/>
            <person name="Sisk P."/>
            <person name="Stolte C."/>
            <person name="Sykes S."/>
            <person name="Wortman J."/>
            <person name="Nusbaum C."/>
            <person name="Birren B."/>
        </authorList>
    </citation>
    <scope>NUCLEOTIDE SEQUENCE [LARGE SCALE GENOMIC DNA]</scope>
    <source>
        <strain evidence="12 13">North Korean</strain>
    </source>
</reference>
<dbReference type="SUPFAM" id="SSF52540">
    <property type="entry name" value="P-loop containing nucleoside triphosphate hydrolases"/>
    <property type="match status" value="2"/>
</dbReference>
<keyword evidence="4" id="KW-0378">Hydrolase</keyword>
<dbReference type="InterPro" id="IPR000953">
    <property type="entry name" value="Chromo/chromo_shadow_dom"/>
</dbReference>
<keyword evidence="5" id="KW-0067">ATP-binding</keyword>
<name>A0A0J9TYD7_PLAVI</name>
<keyword evidence="7" id="KW-0175">Coiled coil</keyword>
<dbReference type="Pfam" id="PF00176">
    <property type="entry name" value="SNF2-rel_dom"/>
    <property type="match status" value="1"/>
</dbReference>
<feature type="compositionally biased region" description="Acidic residues" evidence="8">
    <location>
        <begin position="3191"/>
        <end position="3206"/>
    </location>
</feature>
<feature type="compositionally biased region" description="Polar residues" evidence="8">
    <location>
        <begin position="2668"/>
        <end position="2681"/>
    </location>
</feature>
<dbReference type="GO" id="GO:0005634">
    <property type="term" value="C:nucleus"/>
    <property type="evidence" value="ECO:0007669"/>
    <property type="project" value="UniProtKB-SubCell"/>
</dbReference>
<dbReference type="PROSITE" id="PS51194">
    <property type="entry name" value="HELICASE_CTER"/>
    <property type="match status" value="1"/>
</dbReference>
<feature type="region of interest" description="Disordered" evidence="8">
    <location>
        <begin position="2972"/>
        <end position="3005"/>
    </location>
</feature>
<feature type="compositionally biased region" description="Polar residues" evidence="8">
    <location>
        <begin position="3216"/>
        <end position="3244"/>
    </location>
</feature>
<feature type="compositionally biased region" description="Basic residues" evidence="8">
    <location>
        <begin position="2611"/>
        <end position="2620"/>
    </location>
</feature>
<evidence type="ECO:0000256" key="2">
    <source>
        <dbReference type="ARBA" id="ARBA00022737"/>
    </source>
</evidence>
<dbReference type="SMART" id="SM00490">
    <property type="entry name" value="HELICc"/>
    <property type="match status" value="1"/>
</dbReference>
<dbReference type="InterPro" id="IPR000330">
    <property type="entry name" value="SNF2_N"/>
</dbReference>
<feature type="compositionally biased region" description="Gly residues" evidence="8">
    <location>
        <begin position="356"/>
        <end position="378"/>
    </location>
</feature>
<feature type="compositionally biased region" description="Low complexity" evidence="8">
    <location>
        <begin position="2827"/>
        <end position="2838"/>
    </location>
</feature>
<evidence type="ECO:0000256" key="8">
    <source>
        <dbReference type="SAM" id="MobiDB-lite"/>
    </source>
</evidence>
<dbReference type="SUPFAM" id="SSF54160">
    <property type="entry name" value="Chromo domain-like"/>
    <property type="match status" value="2"/>
</dbReference>
<gene>
    <name evidence="12" type="ORF">PVNG_01601</name>
</gene>
<keyword evidence="6" id="KW-0539">Nucleus</keyword>
<feature type="compositionally biased region" description="Basic and acidic residues" evidence="8">
    <location>
        <begin position="2485"/>
        <end position="2496"/>
    </location>
</feature>
<feature type="compositionally biased region" description="Low complexity" evidence="8">
    <location>
        <begin position="2500"/>
        <end position="2510"/>
    </location>
</feature>
<feature type="region of interest" description="Disordered" evidence="8">
    <location>
        <begin position="1178"/>
        <end position="1202"/>
    </location>
</feature>
<evidence type="ECO:0000256" key="1">
    <source>
        <dbReference type="ARBA" id="ARBA00004123"/>
    </source>
</evidence>
<evidence type="ECO:0000256" key="7">
    <source>
        <dbReference type="SAM" id="Coils"/>
    </source>
</evidence>
<feature type="region of interest" description="Disordered" evidence="8">
    <location>
        <begin position="115"/>
        <end position="136"/>
    </location>
</feature>
<dbReference type="Gene3D" id="1.10.10.60">
    <property type="entry name" value="Homeodomain-like"/>
    <property type="match status" value="1"/>
</dbReference>
<keyword evidence="3" id="KW-0547">Nucleotide-binding</keyword>
<accession>A0A0J9TYD7</accession>
<dbReference type="PANTHER" id="PTHR45623:SF14">
    <property type="entry name" value="CHROMODOMAIN-HELICASE-DNA-BINDING PROTEIN 1"/>
    <property type="match status" value="1"/>
</dbReference>
<comment type="subcellular location">
    <subcellularLocation>
        <location evidence="1">Nucleus</location>
    </subcellularLocation>
</comment>
<feature type="region of interest" description="Disordered" evidence="8">
    <location>
        <begin position="2485"/>
        <end position="2513"/>
    </location>
</feature>
<dbReference type="GO" id="GO:0005524">
    <property type="term" value="F:ATP binding"/>
    <property type="evidence" value="ECO:0007669"/>
    <property type="project" value="UniProtKB-KW"/>
</dbReference>
<feature type="domain" description="Chromo" evidence="9">
    <location>
        <begin position="1293"/>
        <end position="1348"/>
    </location>
</feature>
<dbReference type="InterPro" id="IPR038718">
    <property type="entry name" value="SNF2-like_sf"/>
</dbReference>
<feature type="region of interest" description="Disordered" evidence="8">
    <location>
        <begin position="2605"/>
        <end position="2916"/>
    </location>
</feature>
<dbReference type="Pfam" id="PF00271">
    <property type="entry name" value="Helicase_C"/>
    <property type="match status" value="1"/>
</dbReference>
<dbReference type="GO" id="GO:0034728">
    <property type="term" value="P:nucleosome organization"/>
    <property type="evidence" value="ECO:0007669"/>
    <property type="project" value="TreeGrafter"/>
</dbReference>
<feature type="compositionally biased region" description="Low complexity" evidence="8">
    <location>
        <begin position="2870"/>
        <end position="2879"/>
    </location>
</feature>
<protein>
    <recommendedName>
        <fullName evidence="14">Chromodomain-helicase-DNA-binding protein 1 homolog</fullName>
    </recommendedName>
</protein>
<evidence type="ECO:0000256" key="6">
    <source>
        <dbReference type="ARBA" id="ARBA00023242"/>
    </source>
</evidence>
<feature type="compositionally biased region" description="Basic and acidic residues" evidence="8">
    <location>
        <begin position="2621"/>
        <end position="2634"/>
    </location>
</feature>
<dbReference type="InterPro" id="IPR001650">
    <property type="entry name" value="Helicase_C-like"/>
</dbReference>
<feature type="coiled-coil region" evidence="7">
    <location>
        <begin position="2440"/>
        <end position="2467"/>
    </location>
</feature>
<feature type="compositionally biased region" description="Low complexity" evidence="8">
    <location>
        <begin position="400"/>
        <end position="417"/>
    </location>
</feature>
<feature type="compositionally biased region" description="Basic and acidic residues" evidence="8">
    <location>
        <begin position="2689"/>
        <end position="2708"/>
    </location>
</feature>
<evidence type="ECO:0008006" key="14">
    <source>
        <dbReference type="Google" id="ProtNLM"/>
    </source>
</evidence>
<proteinExistence type="predicted"/>
<feature type="region of interest" description="Disordered" evidence="8">
    <location>
        <begin position="2937"/>
        <end position="2959"/>
    </location>
</feature>
<feature type="compositionally biased region" description="Basic residues" evidence="8">
    <location>
        <begin position="996"/>
        <end position="1009"/>
    </location>
</feature>
<evidence type="ECO:0000256" key="5">
    <source>
        <dbReference type="ARBA" id="ARBA00022840"/>
    </source>
</evidence>
<dbReference type="GO" id="GO:0016887">
    <property type="term" value="F:ATP hydrolysis activity"/>
    <property type="evidence" value="ECO:0007669"/>
    <property type="project" value="TreeGrafter"/>
</dbReference>
<dbReference type="GO" id="GO:0042393">
    <property type="term" value="F:histone binding"/>
    <property type="evidence" value="ECO:0007669"/>
    <property type="project" value="TreeGrafter"/>
</dbReference>
<dbReference type="Gene3D" id="3.40.50.10810">
    <property type="entry name" value="Tandem AAA-ATPase domain"/>
    <property type="match status" value="1"/>
</dbReference>
<dbReference type="GO" id="GO:0003677">
    <property type="term" value="F:DNA binding"/>
    <property type="evidence" value="ECO:0007669"/>
    <property type="project" value="TreeGrafter"/>
</dbReference>
<feature type="region of interest" description="Disordered" evidence="8">
    <location>
        <begin position="347"/>
        <end position="436"/>
    </location>
</feature>
<feature type="compositionally biased region" description="Gly residues" evidence="8">
    <location>
        <begin position="713"/>
        <end position="724"/>
    </location>
</feature>
<evidence type="ECO:0000259" key="10">
    <source>
        <dbReference type="PROSITE" id="PS51192"/>
    </source>
</evidence>
<feature type="region of interest" description="Disordered" evidence="8">
    <location>
        <begin position="2222"/>
        <end position="2316"/>
    </location>
</feature>
<dbReference type="Proteomes" id="UP000053239">
    <property type="component" value="Unassembled WGS sequence"/>
</dbReference>
<evidence type="ECO:0000256" key="3">
    <source>
        <dbReference type="ARBA" id="ARBA00022741"/>
    </source>
</evidence>
<feature type="compositionally biased region" description="Gly residues" evidence="8">
    <location>
        <begin position="1186"/>
        <end position="1196"/>
    </location>
</feature>
<evidence type="ECO:0000313" key="13">
    <source>
        <dbReference type="Proteomes" id="UP000053239"/>
    </source>
</evidence>
<dbReference type="EMBL" id="KQ235309">
    <property type="protein sequence ID" value="KNA00735.1"/>
    <property type="molecule type" value="Genomic_DNA"/>
</dbReference>
<dbReference type="GO" id="GO:0140658">
    <property type="term" value="F:ATP-dependent chromatin remodeler activity"/>
    <property type="evidence" value="ECO:0007669"/>
    <property type="project" value="TreeGrafter"/>
</dbReference>
<evidence type="ECO:0000259" key="9">
    <source>
        <dbReference type="PROSITE" id="PS50013"/>
    </source>
</evidence>
<feature type="compositionally biased region" description="Basic and acidic residues" evidence="8">
    <location>
        <begin position="2722"/>
        <end position="2764"/>
    </location>
</feature>
<dbReference type="GO" id="GO:0000785">
    <property type="term" value="C:chromatin"/>
    <property type="evidence" value="ECO:0007669"/>
    <property type="project" value="TreeGrafter"/>
</dbReference>
<dbReference type="Pfam" id="PF00385">
    <property type="entry name" value="Chromo"/>
    <property type="match status" value="1"/>
</dbReference>
<dbReference type="InterPro" id="IPR027417">
    <property type="entry name" value="P-loop_NTPase"/>
</dbReference>
<dbReference type="PROSITE" id="PS51192">
    <property type="entry name" value="HELICASE_ATP_BIND_1"/>
    <property type="match status" value="1"/>
</dbReference>
<dbReference type="InterPro" id="IPR023780">
    <property type="entry name" value="Chromo_domain"/>
</dbReference>
<feature type="compositionally biased region" description="Basic residues" evidence="8">
    <location>
        <begin position="2888"/>
        <end position="2898"/>
    </location>
</feature>
<dbReference type="Gene3D" id="3.40.50.300">
    <property type="entry name" value="P-loop containing nucleotide triphosphate hydrolases"/>
    <property type="match status" value="1"/>
</dbReference>
<feature type="compositionally biased region" description="Gly residues" evidence="8">
    <location>
        <begin position="2303"/>
        <end position="2316"/>
    </location>
</feature>
<feature type="region of interest" description="Disordered" evidence="8">
    <location>
        <begin position="3188"/>
        <end position="3266"/>
    </location>
</feature>
<dbReference type="GO" id="GO:0003682">
    <property type="term" value="F:chromatin binding"/>
    <property type="evidence" value="ECO:0007669"/>
    <property type="project" value="TreeGrafter"/>
</dbReference>
<feature type="compositionally biased region" description="Basic and acidic residues" evidence="8">
    <location>
        <begin position="2332"/>
        <end position="2351"/>
    </location>
</feature>
<dbReference type="InterPro" id="IPR016197">
    <property type="entry name" value="Chromo-like_dom_sf"/>
</dbReference>
<feature type="compositionally biased region" description="Basic residues" evidence="8">
    <location>
        <begin position="1017"/>
        <end position="1028"/>
    </location>
</feature>
<feature type="compositionally biased region" description="Low complexity" evidence="8">
    <location>
        <begin position="2794"/>
        <end position="2810"/>
    </location>
</feature>
<dbReference type="SMART" id="SM00298">
    <property type="entry name" value="CHROMO"/>
    <property type="match status" value="2"/>
</dbReference>
<feature type="region of interest" description="Disordered" evidence="8">
    <location>
        <begin position="3051"/>
        <end position="3079"/>
    </location>
</feature>
<evidence type="ECO:0000259" key="11">
    <source>
        <dbReference type="PROSITE" id="PS51194"/>
    </source>
</evidence>
<evidence type="ECO:0000256" key="4">
    <source>
        <dbReference type="ARBA" id="ARBA00022801"/>
    </source>
</evidence>
<feature type="region of interest" description="Disordered" evidence="8">
    <location>
        <begin position="685"/>
        <end position="724"/>
    </location>
</feature>
<feature type="compositionally biased region" description="Basic and acidic residues" evidence="8">
    <location>
        <begin position="3143"/>
        <end position="3158"/>
    </location>
</feature>
<dbReference type="InterPro" id="IPR049730">
    <property type="entry name" value="SNF2/RAD54-like_C"/>
</dbReference>
<feature type="compositionally biased region" description="Acidic residues" evidence="8">
    <location>
        <begin position="967"/>
        <end position="981"/>
    </location>
</feature>
<dbReference type="InterPro" id="IPR014001">
    <property type="entry name" value="Helicase_ATP-bd"/>
</dbReference>
<feature type="compositionally biased region" description="Basic residues" evidence="8">
    <location>
        <begin position="2990"/>
        <end position="3003"/>
    </location>
</feature>
<feature type="region of interest" description="Disordered" evidence="8">
    <location>
        <begin position="2331"/>
        <end position="2368"/>
    </location>
</feature>
<dbReference type="PROSITE" id="PS50013">
    <property type="entry name" value="CHROMO_2"/>
    <property type="match status" value="1"/>
</dbReference>
<feature type="compositionally biased region" description="Gly residues" evidence="8">
    <location>
        <begin position="418"/>
        <end position="429"/>
    </location>
</feature>
<dbReference type="Gene3D" id="2.40.50.40">
    <property type="match status" value="2"/>
</dbReference>
<feature type="compositionally biased region" description="Low complexity" evidence="8">
    <location>
        <begin position="3064"/>
        <end position="3073"/>
    </location>
</feature>
<dbReference type="SMART" id="SM00487">
    <property type="entry name" value="DEXDc"/>
    <property type="match status" value="1"/>
</dbReference>
<feature type="region of interest" description="Disordered" evidence="8">
    <location>
        <begin position="3135"/>
        <end position="3166"/>
    </location>
</feature>
<feature type="region of interest" description="Disordered" evidence="8">
    <location>
        <begin position="623"/>
        <end position="660"/>
    </location>
</feature>
<organism evidence="12 13">
    <name type="scientific">Plasmodium vivax North Korean</name>
    <dbReference type="NCBI Taxonomy" id="1035514"/>
    <lineage>
        <taxon>Eukaryota</taxon>
        <taxon>Sar</taxon>
        <taxon>Alveolata</taxon>
        <taxon>Apicomplexa</taxon>
        <taxon>Aconoidasida</taxon>
        <taxon>Haemosporida</taxon>
        <taxon>Plasmodiidae</taxon>
        <taxon>Plasmodium</taxon>
        <taxon>Plasmodium (Plasmodium)</taxon>
    </lineage>
</organism>
<feature type="compositionally biased region" description="Low complexity" evidence="8">
    <location>
        <begin position="117"/>
        <end position="130"/>
    </location>
</feature>
<feature type="region of interest" description="Disordered" evidence="8">
    <location>
        <begin position="955"/>
        <end position="1041"/>
    </location>
</feature>